<evidence type="ECO:0000256" key="4">
    <source>
        <dbReference type="SAM" id="Phobius"/>
    </source>
</evidence>
<dbReference type="PANTHER" id="PTHR23121:SF10">
    <property type="entry name" value="MAJOR FACILITATOR SUPERFAMILY DOMAIN-CONTAINING PROTEIN 4A"/>
    <property type="match status" value="1"/>
</dbReference>
<feature type="transmembrane region" description="Helical" evidence="4">
    <location>
        <begin position="65"/>
        <end position="83"/>
    </location>
</feature>
<organism evidence="5">
    <name type="scientific">Medioppia subpectinata</name>
    <dbReference type="NCBI Taxonomy" id="1979941"/>
    <lineage>
        <taxon>Eukaryota</taxon>
        <taxon>Metazoa</taxon>
        <taxon>Ecdysozoa</taxon>
        <taxon>Arthropoda</taxon>
        <taxon>Chelicerata</taxon>
        <taxon>Arachnida</taxon>
        <taxon>Acari</taxon>
        <taxon>Acariformes</taxon>
        <taxon>Sarcoptiformes</taxon>
        <taxon>Oribatida</taxon>
        <taxon>Brachypylina</taxon>
        <taxon>Oppioidea</taxon>
        <taxon>Oppiidae</taxon>
        <taxon>Medioppia</taxon>
    </lineage>
</organism>
<feature type="transmembrane region" description="Helical" evidence="4">
    <location>
        <begin position="28"/>
        <end position="45"/>
    </location>
</feature>
<feature type="transmembrane region" description="Helical" evidence="4">
    <location>
        <begin position="123"/>
        <end position="141"/>
    </location>
</feature>
<sequence>MFINKFKRCLKGLRKTGRILFNIHRKHISDRVLYTCIICFIQMSYPYCQLIKSGGLFIQHLNKRWTMMLALVLMSAAVITIPYSAHIPQLYACFWAFGFGSGVYVNVKYVWLIDMWQESSAPILHLAGFMFGIGHTFGPFIEKPYLTGDQFAGLT</sequence>
<dbReference type="OrthoDB" id="413079at2759"/>
<dbReference type="PANTHER" id="PTHR23121">
    <property type="entry name" value="SODIUM-DEPENDENT GLUCOSE TRANSPORTER 1"/>
    <property type="match status" value="1"/>
</dbReference>
<reference evidence="5" key="1">
    <citation type="submission" date="2020-11" db="EMBL/GenBank/DDBJ databases">
        <authorList>
            <person name="Tran Van P."/>
        </authorList>
    </citation>
    <scope>NUCLEOTIDE SEQUENCE</scope>
</reference>
<evidence type="ECO:0000313" key="5">
    <source>
        <dbReference type="EMBL" id="CAD7641548.1"/>
    </source>
</evidence>
<keyword evidence="1 4" id="KW-0812">Transmembrane</keyword>
<evidence type="ECO:0000256" key="3">
    <source>
        <dbReference type="ARBA" id="ARBA00023136"/>
    </source>
</evidence>
<dbReference type="Gene3D" id="1.20.1250.20">
    <property type="entry name" value="MFS general substrate transporter like domains"/>
    <property type="match status" value="1"/>
</dbReference>
<protein>
    <submittedName>
        <fullName evidence="5">Uncharacterized protein</fullName>
    </submittedName>
</protein>
<evidence type="ECO:0000313" key="6">
    <source>
        <dbReference type="Proteomes" id="UP000759131"/>
    </source>
</evidence>
<name>A0A7R9LGZ0_9ACAR</name>
<evidence type="ECO:0000256" key="2">
    <source>
        <dbReference type="ARBA" id="ARBA00022989"/>
    </source>
</evidence>
<proteinExistence type="predicted"/>
<gene>
    <name evidence="5" type="ORF">OSB1V03_LOCUS18709</name>
</gene>
<dbReference type="EMBL" id="OC880027">
    <property type="protein sequence ID" value="CAD7641548.1"/>
    <property type="molecule type" value="Genomic_DNA"/>
</dbReference>
<dbReference type="SUPFAM" id="SSF103473">
    <property type="entry name" value="MFS general substrate transporter"/>
    <property type="match status" value="1"/>
</dbReference>
<feature type="non-terminal residue" evidence="5">
    <location>
        <position position="1"/>
    </location>
</feature>
<keyword evidence="3 4" id="KW-0472">Membrane</keyword>
<evidence type="ECO:0000256" key="1">
    <source>
        <dbReference type="ARBA" id="ARBA00022692"/>
    </source>
</evidence>
<feature type="transmembrane region" description="Helical" evidence="4">
    <location>
        <begin position="90"/>
        <end position="111"/>
    </location>
</feature>
<dbReference type="InterPro" id="IPR036259">
    <property type="entry name" value="MFS_trans_sf"/>
</dbReference>
<keyword evidence="6" id="KW-1185">Reference proteome</keyword>
<dbReference type="EMBL" id="CAJPIZ010025452">
    <property type="protein sequence ID" value="CAG2118759.1"/>
    <property type="molecule type" value="Genomic_DNA"/>
</dbReference>
<accession>A0A7R9LGZ0</accession>
<keyword evidence="2 4" id="KW-1133">Transmembrane helix</keyword>
<dbReference type="Proteomes" id="UP000759131">
    <property type="component" value="Unassembled WGS sequence"/>
</dbReference>
<dbReference type="AlphaFoldDB" id="A0A7R9LGZ0"/>